<keyword evidence="1" id="KW-1133">Transmembrane helix</keyword>
<keyword evidence="1" id="KW-0472">Membrane</keyword>
<organism evidence="2 3">
    <name type="scientific">Roseimicrobium gellanilyticum</name>
    <dbReference type="NCBI Taxonomy" id="748857"/>
    <lineage>
        <taxon>Bacteria</taxon>
        <taxon>Pseudomonadati</taxon>
        <taxon>Verrucomicrobiota</taxon>
        <taxon>Verrucomicrobiia</taxon>
        <taxon>Verrucomicrobiales</taxon>
        <taxon>Verrucomicrobiaceae</taxon>
        <taxon>Roseimicrobium</taxon>
    </lineage>
</organism>
<protein>
    <submittedName>
        <fullName evidence="2">Uncharacterized protein</fullName>
    </submittedName>
</protein>
<evidence type="ECO:0000313" key="2">
    <source>
        <dbReference type="EMBL" id="RBP43917.1"/>
    </source>
</evidence>
<proteinExistence type="predicted"/>
<dbReference type="OrthoDB" id="5513262at2"/>
<feature type="transmembrane region" description="Helical" evidence="1">
    <location>
        <begin position="31"/>
        <end position="56"/>
    </location>
</feature>
<keyword evidence="1" id="KW-0812">Transmembrane</keyword>
<evidence type="ECO:0000313" key="3">
    <source>
        <dbReference type="Proteomes" id="UP000253426"/>
    </source>
</evidence>
<dbReference type="AlphaFoldDB" id="A0A366HMW6"/>
<dbReference type="EMBL" id="QNRR01000005">
    <property type="protein sequence ID" value="RBP43917.1"/>
    <property type="molecule type" value="Genomic_DNA"/>
</dbReference>
<comment type="caution">
    <text evidence="2">The sequence shown here is derived from an EMBL/GenBank/DDBJ whole genome shotgun (WGS) entry which is preliminary data.</text>
</comment>
<evidence type="ECO:0000256" key="1">
    <source>
        <dbReference type="SAM" id="Phobius"/>
    </source>
</evidence>
<gene>
    <name evidence="2" type="ORF">DES53_105316</name>
</gene>
<sequence length="67" mass="7482">MGCVFLGLGAPFTVACLPPLVSSPRPWVWAYSRVLICIGFTGCTLPFFIPLLIFWLKPEVKAYYGKE</sequence>
<accession>A0A366HMW6</accession>
<reference evidence="2 3" key="1">
    <citation type="submission" date="2018-06" db="EMBL/GenBank/DDBJ databases">
        <title>Genomic Encyclopedia of Type Strains, Phase IV (KMG-IV): sequencing the most valuable type-strain genomes for metagenomic binning, comparative biology and taxonomic classification.</title>
        <authorList>
            <person name="Goeker M."/>
        </authorList>
    </citation>
    <scope>NUCLEOTIDE SEQUENCE [LARGE SCALE GENOMIC DNA]</scope>
    <source>
        <strain evidence="2 3">DSM 25532</strain>
    </source>
</reference>
<name>A0A366HMW6_9BACT</name>
<keyword evidence="3" id="KW-1185">Reference proteome</keyword>
<dbReference type="Proteomes" id="UP000253426">
    <property type="component" value="Unassembled WGS sequence"/>
</dbReference>